<dbReference type="InterPro" id="IPR000477">
    <property type="entry name" value="RT_dom"/>
</dbReference>
<sequence>MFPSLYVCTYNARSIATRQRLTAFEEEIRNVKFDIIGIAESRLSGSKRVDLPSGYTIYQSGKPQGERTFAGVAFYVPASLNKRVLGVVFVSDRIIELTLQLRGRRTLRLIQIHAGILSKRPPKMMKSAVNFFDRPISSFWVAVLITVLHAPHAGNPDATYDDFLNELADLLRARRSTTTIVLGDFNAVIGSRQPGERFVGPHSAGDRNARGDLLHDFCESQKLFAMNSFFRKGRTRRWTWRSPNNQTFNEIDLLLTPDRRYISDVNVLAKFDAGSDHRLVRASFNYIARRTDAPKRPARKPPPEFNQLALKLKAAISLLEPPCPTPAREYARLVDALTHAARAAEEDVQLLTRISATTRALFHRRRQLRFGLANTPHAAIQYAELNKTLRKALAADLHSHHLRILEQAVAANRLRRARSELATGRTQVVHLRRRDRQHTTTTAEAADLVRTFYNDLYCSADGPFVYTPSSSVARAKPLYSNEVFRALAQLKSQGAAGPDRVLPLAAKLAAPHLALPLCSLFNDMLADDVIPPTLTAARTILLHKKGDTTDIGNYRPISLLSVLYKSLTKVITWRIEAAVESRLPPNQAGFRKGYSTLDHLHAVNMAVKKCREYNLRLSMLFVDFQKAFDTIEFRAIWNSLAYYGVDSSIIEIVKKLYASSSSIVTFASSKVAIDVQRGVRQGGTLSPKLFVLCLQHALDSIDWAQRGLKVGNQRLPYLAYADDIVLLAHDVDELQSMADDLFTACAAIGLNVNVAKTKWLSTEDAQHRLHLGGETIERVTSFIYLGQLVNWPRDHNKEISRRLAAGWASSSK</sequence>
<dbReference type="CDD" id="cd09076">
    <property type="entry name" value="L1-EN"/>
    <property type="match status" value="1"/>
</dbReference>
<dbReference type="PROSITE" id="PS50878">
    <property type="entry name" value="RT_POL"/>
    <property type="match status" value="1"/>
</dbReference>
<keyword evidence="2" id="KW-1185">Reference proteome</keyword>
<dbReference type="Gene3D" id="3.30.70.270">
    <property type="match status" value="1"/>
</dbReference>
<evidence type="ECO:0000313" key="2">
    <source>
        <dbReference type="Proteomes" id="UP000887566"/>
    </source>
</evidence>
<dbReference type="InterPro" id="IPR036691">
    <property type="entry name" value="Endo/exonu/phosph_ase_sf"/>
</dbReference>
<reference evidence="3" key="1">
    <citation type="submission" date="2022-11" db="UniProtKB">
        <authorList>
            <consortium name="WormBaseParasite"/>
        </authorList>
    </citation>
    <scope>IDENTIFICATION</scope>
</reference>
<evidence type="ECO:0000259" key="1">
    <source>
        <dbReference type="PROSITE" id="PS50878"/>
    </source>
</evidence>
<dbReference type="Pfam" id="PF00078">
    <property type="entry name" value="RVT_1"/>
    <property type="match status" value="1"/>
</dbReference>
<dbReference type="InterPro" id="IPR043502">
    <property type="entry name" value="DNA/RNA_pol_sf"/>
</dbReference>
<dbReference type="GO" id="GO:0003824">
    <property type="term" value="F:catalytic activity"/>
    <property type="evidence" value="ECO:0007669"/>
    <property type="project" value="InterPro"/>
</dbReference>
<protein>
    <submittedName>
        <fullName evidence="3">Reverse transcriptase domain-containing protein</fullName>
    </submittedName>
</protein>
<dbReference type="InterPro" id="IPR043128">
    <property type="entry name" value="Rev_trsase/Diguanyl_cyclase"/>
</dbReference>
<dbReference type="Pfam" id="PF03372">
    <property type="entry name" value="Exo_endo_phos"/>
    <property type="match status" value="1"/>
</dbReference>
<name>A0A914VT84_9BILA</name>
<organism evidence="2 3">
    <name type="scientific">Plectus sambesii</name>
    <dbReference type="NCBI Taxonomy" id="2011161"/>
    <lineage>
        <taxon>Eukaryota</taxon>
        <taxon>Metazoa</taxon>
        <taxon>Ecdysozoa</taxon>
        <taxon>Nematoda</taxon>
        <taxon>Chromadorea</taxon>
        <taxon>Plectida</taxon>
        <taxon>Plectina</taxon>
        <taxon>Plectoidea</taxon>
        <taxon>Plectidae</taxon>
        <taxon>Plectus</taxon>
    </lineage>
</organism>
<dbReference type="CDD" id="cd01650">
    <property type="entry name" value="RT_nLTR_like"/>
    <property type="match status" value="1"/>
</dbReference>
<dbReference type="PANTHER" id="PTHR47027">
    <property type="entry name" value="REVERSE TRANSCRIPTASE DOMAIN-CONTAINING PROTEIN"/>
    <property type="match status" value="1"/>
</dbReference>
<evidence type="ECO:0000313" key="3">
    <source>
        <dbReference type="WBParaSite" id="PSAMB.scaffold2423size23336.g17680.t1"/>
    </source>
</evidence>
<dbReference type="PANTHER" id="PTHR47027:SF29">
    <property type="entry name" value="C2H2-TYPE DOMAIN-CONTAINING PROTEIN"/>
    <property type="match status" value="1"/>
</dbReference>
<dbReference type="AlphaFoldDB" id="A0A914VT84"/>
<dbReference type="InterPro" id="IPR005135">
    <property type="entry name" value="Endo/exonuclease/phosphatase"/>
</dbReference>
<dbReference type="Gene3D" id="3.60.10.10">
    <property type="entry name" value="Endonuclease/exonuclease/phosphatase"/>
    <property type="match status" value="1"/>
</dbReference>
<dbReference type="SUPFAM" id="SSF56219">
    <property type="entry name" value="DNase I-like"/>
    <property type="match status" value="1"/>
</dbReference>
<dbReference type="SUPFAM" id="SSF56672">
    <property type="entry name" value="DNA/RNA polymerases"/>
    <property type="match status" value="1"/>
</dbReference>
<dbReference type="Proteomes" id="UP000887566">
    <property type="component" value="Unplaced"/>
</dbReference>
<accession>A0A914VT84</accession>
<proteinExistence type="predicted"/>
<feature type="domain" description="Reverse transcriptase" evidence="1">
    <location>
        <begin position="523"/>
        <end position="789"/>
    </location>
</feature>
<dbReference type="WBParaSite" id="PSAMB.scaffold2423size23336.g17680.t1">
    <property type="protein sequence ID" value="PSAMB.scaffold2423size23336.g17680.t1"/>
    <property type="gene ID" value="PSAMB.scaffold2423size23336.g17680"/>
</dbReference>